<dbReference type="Proteomes" id="UP000321720">
    <property type="component" value="Unassembled WGS sequence"/>
</dbReference>
<dbReference type="PANTHER" id="PTHR43133">
    <property type="entry name" value="RNA POLYMERASE ECF-TYPE SIGMA FACTO"/>
    <property type="match status" value="1"/>
</dbReference>
<feature type="domain" description="RNA polymerase sigma factor 70 region 4 type 2" evidence="8">
    <location>
        <begin position="110"/>
        <end position="161"/>
    </location>
</feature>
<dbReference type="Gene3D" id="1.10.10.10">
    <property type="entry name" value="Winged helix-like DNA-binding domain superfamily/Winged helix DNA-binding domain"/>
    <property type="match status" value="1"/>
</dbReference>
<keyword evidence="4" id="KW-0238">DNA-binding</keyword>
<keyword evidence="10" id="KW-1185">Reference proteome</keyword>
<dbReference type="Pfam" id="PF04542">
    <property type="entry name" value="Sigma70_r2"/>
    <property type="match status" value="1"/>
</dbReference>
<dbReference type="Gene3D" id="1.10.1740.10">
    <property type="match status" value="1"/>
</dbReference>
<reference evidence="9 10" key="1">
    <citation type="submission" date="2019-07" db="EMBL/GenBank/DDBJ databases">
        <title>Whole genome shotgun sequence of Cellulomonas composti NBRC 100758.</title>
        <authorList>
            <person name="Hosoyama A."/>
            <person name="Uohara A."/>
            <person name="Ohji S."/>
            <person name="Ichikawa N."/>
        </authorList>
    </citation>
    <scope>NUCLEOTIDE SEQUENCE [LARGE SCALE GENOMIC DNA]</scope>
    <source>
        <strain evidence="9 10">NBRC 100758</strain>
    </source>
</reference>
<keyword evidence="2" id="KW-0805">Transcription regulation</keyword>
<dbReference type="GO" id="GO:0006352">
    <property type="term" value="P:DNA-templated transcription initiation"/>
    <property type="evidence" value="ECO:0007669"/>
    <property type="project" value="InterPro"/>
</dbReference>
<dbReference type="InterPro" id="IPR013325">
    <property type="entry name" value="RNA_pol_sigma_r2"/>
</dbReference>
<evidence type="ECO:0000313" key="10">
    <source>
        <dbReference type="Proteomes" id="UP000321720"/>
    </source>
</evidence>
<sequence length="186" mass="20907">MHDWQEVLDTLVRERGRALVGRAYLLTGDTREAEDLVQDALVKVFAGRRAAREIDSAEAYVRRAMHTIYLDGFRRRRHWATIRHLAAVPASSPAHGLDGPPDELVGNRLVLAQALQQLTPRERTCVVLHHLEDLPVDEIADLLALSTGTVKRYLADGRANLRTRLGSPDGDAPTPERLDLIERRTR</sequence>
<dbReference type="SUPFAM" id="SSF88946">
    <property type="entry name" value="Sigma2 domain of RNA polymerase sigma factors"/>
    <property type="match status" value="1"/>
</dbReference>
<dbReference type="InterPro" id="IPR036388">
    <property type="entry name" value="WH-like_DNA-bd_sf"/>
</dbReference>
<comment type="similarity">
    <text evidence="1">Belongs to the sigma-70 factor family. ECF subfamily.</text>
</comment>
<dbReference type="InterPro" id="IPR013324">
    <property type="entry name" value="RNA_pol_sigma_r3/r4-like"/>
</dbReference>
<dbReference type="InterPro" id="IPR007627">
    <property type="entry name" value="RNA_pol_sigma70_r2"/>
</dbReference>
<dbReference type="InterPro" id="IPR014284">
    <property type="entry name" value="RNA_pol_sigma-70_dom"/>
</dbReference>
<evidence type="ECO:0000259" key="8">
    <source>
        <dbReference type="Pfam" id="PF08281"/>
    </source>
</evidence>
<gene>
    <name evidence="9" type="ORF">CCO02nite_24580</name>
</gene>
<evidence type="ECO:0000256" key="3">
    <source>
        <dbReference type="ARBA" id="ARBA00023082"/>
    </source>
</evidence>
<dbReference type="EMBL" id="BJWG01000011">
    <property type="protein sequence ID" value="GEL95800.1"/>
    <property type="molecule type" value="Genomic_DNA"/>
</dbReference>
<organism evidence="9 10">
    <name type="scientific">Cellulomonas composti</name>
    <dbReference type="NCBI Taxonomy" id="266130"/>
    <lineage>
        <taxon>Bacteria</taxon>
        <taxon>Bacillati</taxon>
        <taxon>Actinomycetota</taxon>
        <taxon>Actinomycetes</taxon>
        <taxon>Micrococcales</taxon>
        <taxon>Cellulomonadaceae</taxon>
        <taxon>Cellulomonas</taxon>
    </lineage>
</organism>
<dbReference type="GO" id="GO:0003677">
    <property type="term" value="F:DNA binding"/>
    <property type="evidence" value="ECO:0007669"/>
    <property type="project" value="UniProtKB-KW"/>
</dbReference>
<feature type="compositionally biased region" description="Basic and acidic residues" evidence="6">
    <location>
        <begin position="174"/>
        <end position="186"/>
    </location>
</feature>
<evidence type="ECO:0000256" key="2">
    <source>
        <dbReference type="ARBA" id="ARBA00023015"/>
    </source>
</evidence>
<protein>
    <submittedName>
        <fullName evidence="9">RNA polymerase sigma24 factor</fullName>
    </submittedName>
</protein>
<evidence type="ECO:0000256" key="5">
    <source>
        <dbReference type="ARBA" id="ARBA00023163"/>
    </source>
</evidence>
<feature type="region of interest" description="Disordered" evidence="6">
    <location>
        <begin position="161"/>
        <end position="186"/>
    </location>
</feature>
<dbReference type="PANTHER" id="PTHR43133:SF50">
    <property type="entry name" value="ECF RNA POLYMERASE SIGMA FACTOR SIGM"/>
    <property type="match status" value="1"/>
</dbReference>
<dbReference type="InterPro" id="IPR039425">
    <property type="entry name" value="RNA_pol_sigma-70-like"/>
</dbReference>
<evidence type="ECO:0000256" key="1">
    <source>
        <dbReference type="ARBA" id="ARBA00010641"/>
    </source>
</evidence>
<keyword evidence="3" id="KW-0731">Sigma factor</keyword>
<dbReference type="CDD" id="cd06171">
    <property type="entry name" value="Sigma70_r4"/>
    <property type="match status" value="1"/>
</dbReference>
<dbReference type="RefSeq" id="WP_246117530.1">
    <property type="nucleotide sequence ID" value="NZ_BJWG01000011.1"/>
</dbReference>
<dbReference type="GO" id="GO:0016987">
    <property type="term" value="F:sigma factor activity"/>
    <property type="evidence" value="ECO:0007669"/>
    <property type="project" value="UniProtKB-KW"/>
</dbReference>
<dbReference type="NCBIfam" id="TIGR02937">
    <property type="entry name" value="sigma70-ECF"/>
    <property type="match status" value="1"/>
</dbReference>
<dbReference type="SUPFAM" id="SSF88659">
    <property type="entry name" value="Sigma3 and sigma4 domains of RNA polymerase sigma factors"/>
    <property type="match status" value="1"/>
</dbReference>
<dbReference type="Pfam" id="PF08281">
    <property type="entry name" value="Sigma70_r4_2"/>
    <property type="match status" value="1"/>
</dbReference>
<evidence type="ECO:0000259" key="7">
    <source>
        <dbReference type="Pfam" id="PF04542"/>
    </source>
</evidence>
<accession>A0A511JCS2</accession>
<evidence type="ECO:0000313" key="9">
    <source>
        <dbReference type="EMBL" id="GEL95800.1"/>
    </source>
</evidence>
<name>A0A511JCS2_9CELL</name>
<dbReference type="AlphaFoldDB" id="A0A511JCS2"/>
<feature type="domain" description="RNA polymerase sigma-70 region 2" evidence="7">
    <location>
        <begin position="11"/>
        <end position="77"/>
    </location>
</feature>
<evidence type="ECO:0000256" key="4">
    <source>
        <dbReference type="ARBA" id="ARBA00023125"/>
    </source>
</evidence>
<keyword evidence="5" id="KW-0804">Transcription</keyword>
<comment type="caution">
    <text evidence="9">The sequence shown here is derived from an EMBL/GenBank/DDBJ whole genome shotgun (WGS) entry which is preliminary data.</text>
</comment>
<dbReference type="InterPro" id="IPR013249">
    <property type="entry name" value="RNA_pol_sigma70_r4_t2"/>
</dbReference>
<proteinExistence type="inferred from homology"/>
<evidence type="ECO:0000256" key="6">
    <source>
        <dbReference type="SAM" id="MobiDB-lite"/>
    </source>
</evidence>